<keyword evidence="3" id="KW-0808">Transferase</keyword>
<dbReference type="EMBL" id="JAEHOC010000078">
    <property type="protein sequence ID" value="KAG2423488.1"/>
    <property type="molecule type" value="Genomic_DNA"/>
</dbReference>
<feature type="region of interest" description="Disordered" evidence="4">
    <location>
        <begin position="712"/>
        <end position="742"/>
    </location>
</feature>
<feature type="transmembrane region" description="Helical" evidence="5">
    <location>
        <begin position="28"/>
        <end position="49"/>
    </location>
</feature>
<keyword evidence="3" id="KW-0012">Acyltransferase</keyword>
<feature type="region of interest" description="Disordered" evidence="4">
    <location>
        <begin position="588"/>
        <end position="615"/>
    </location>
</feature>
<dbReference type="Pfam" id="PF01019">
    <property type="entry name" value="G_glu_transpept"/>
    <property type="match status" value="1"/>
</dbReference>
<dbReference type="Proteomes" id="UP000650467">
    <property type="component" value="Unassembled WGS sequence"/>
</dbReference>
<dbReference type="GO" id="GO:0006751">
    <property type="term" value="P:glutathione catabolic process"/>
    <property type="evidence" value="ECO:0007669"/>
    <property type="project" value="UniProtKB-UniRule"/>
</dbReference>
<keyword evidence="5" id="KW-0812">Transmembrane</keyword>
<evidence type="ECO:0000256" key="1">
    <source>
        <dbReference type="PIRSR" id="PIRSR600101-1"/>
    </source>
</evidence>
<dbReference type="InterPro" id="IPR000101">
    <property type="entry name" value="GGT_peptidase"/>
</dbReference>
<feature type="binding site" evidence="2">
    <location>
        <position position="179"/>
    </location>
    <ligand>
        <name>L-glutamate</name>
        <dbReference type="ChEBI" id="CHEBI:29985"/>
    </ligand>
</feature>
<comment type="pathway">
    <text evidence="3">Sulfur metabolism; glutathione metabolism.</text>
</comment>
<dbReference type="GO" id="GO:0005886">
    <property type="term" value="C:plasma membrane"/>
    <property type="evidence" value="ECO:0007669"/>
    <property type="project" value="TreeGrafter"/>
</dbReference>
<feature type="binding site" evidence="2">
    <location>
        <position position="626"/>
    </location>
    <ligand>
        <name>L-glutamate</name>
        <dbReference type="ChEBI" id="CHEBI:29985"/>
    </ligand>
</feature>
<dbReference type="InterPro" id="IPR029055">
    <property type="entry name" value="Ntn_hydrolases_N"/>
</dbReference>
<dbReference type="OrthoDB" id="2015213at2759"/>
<dbReference type="GO" id="GO:0036374">
    <property type="term" value="F:glutathione hydrolase activity"/>
    <property type="evidence" value="ECO:0007669"/>
    <property type="project" value="UniProtKB-UniRule"/>
</dbReference>
<accession>A0A835SA34</accession>
<dbReference type="Gene3D" id="1.10.246.130">
    <property type="match status" value="1"/>
</dbReference>
<comment type="catalytic activity">
    <reaction evidence="3">
        <text>glutathione + H2O = L-cysteinylglycine + L-glutamate</text>
        <dbReference type="Rhea" id="RHEA:28807"/>
        <dbReference type="ChEBI" id="CHEBI:15377"/>
        <dbReference type="ChEBI" id="CHEBI:29985"/>
        <dbReference type="ChEBI" id="CHEBI:57925"/>
        <dbReference type="ChEBI" id="CHEBI:61694"/>
        <dbReference type="EC" id="3.4.19.13"/>
    </reaction>
</comment>
<reference evidence="6" key="1">
    <citation type="journal article" date="2020" name="bioRxiv">
        <title>Comparative genomics of Chlamydomonas.</title>
        <authorList>
            <person name="Craig R.J."/>
            <person name="Hasan A.R."/>
            <person name="Ness R.W."/>
            <person name="Keightley P.D."/>
        </authorList>
    </citation>
    <scope>NUCLEOTIDE SEQUENCE</scope>
    <source>
        <strain evidence="6">SAG 7.73</strain>
    </source>
</reference>
<dbReference type="PRINTS" id="PR01210">
    <property type="entry name" value="GGTRANSPTASE"/>
</dbReference>
<dbReference type="Gene3D" id="3.60.20.40">
    <property type="match status" value="1"/>
</dbReference>
<feature type="active site" description="Nucleophile" evidence="1">
    <location>
        <position position="513"/>
    </location>
</feature>
<dbReference type="GO" id="GO:0103068">
    <property type="term" value="F:leukotriene C4 gamma-glutamyl transferase activity"/>
    <property type="evidence" value="ECO:0007669"/>
    <property type="project" value="UniProtKB-EC"/>
</dbReference>
<evidence type="ECO:0000256" key="3">
    <source>
        <dbReference type="RuleBase" id="RU368068"/>
    </source>
</evidence>
<feature type="binding site" evidence="2">
    <location>
        <begin position="583"/>
        <end position="584"/>
    </location>
    <ligand>
        <name>L-glutamate</name>
        <dbReference type="ChEBI" id="CHEBI:29985"/>
    </ligand>
</feature>
<keyword evidence="5" id="KW-0472">Membrane</keyword>
<dbReference type="EC" id="3.4.19.13" evidence="3"/>
<proteinExistence type="predicted"/>
<evidence type="ECO:0000313" key="6">
    <source>
        <dbReference type="EMBL" id="KAG2423488.1"/>
    </source>
</evidence>
<dbReference type="PANTHER" id="PTHR11686:SF9">
    <property type="entry name" value="RE13973P"/>
    <property type="match status" value="1"/>
</dbReference>
<dbReference type="EC" id="2.3.2.2" evidence="3"/>
<organism evidence="6 7">
    <name type="scientific">Chlamydomonas incerta</name>
    <dbReference type="NCBI Taxonomy" id="51695"/>
    <lineage>
        <taxon>Eukaryota</taxon>
        <taxon>Viridiplantae</taxon>
        <taxon>Chlorophyta</taxon>
        <taxon>core chlorophytes</taxon>
        <taxon>Chlorophyceae</taxon>
        <taxon>CS clade</taxon>
        <taxon>Chlamydomonadales</taxon>
        <taxon>Chlamydomonadaceae</taxon>
        <taxon>Chlamydomonas</taxon>
    </lineage>
</organism>
<evidence type="ECO:0000256" key="4">
    <source>
        <dbReference type="SAM" id="MobiDB-lite"/>
    </source>
</evidence>
<feature type="compositionally biased region" description="Gly residues" evidence="4">
    <location>
        <begin position="714"/>
        <end position="723"/>
    </location>
</feature>
<dbReference type="InterPro" id="IPR043138">
    <property type="entry name" value="GGT_lsub"/>
</dbReference>
<sequence length="742" mass="75227">MDVEASAEQPLLKGEDARKRPLSLRCGVVTWTVIGAVLVFLIVMAAVFAGRGGSSSSGAGGSSGGGQPTFAVPDGAIVGCTDSEALCLIARPVPGPNADYRGHPRKVRGSKGLVATDQSRCADIGAEVLEEGGHAVDAAVAAALCQGVVNPFASGVGGGFFALLRAGGANGSAEFVNARELAPAAATADMYTDKPAGSSLEGGLAVAVPMELKGLEAMWRRHGRLPWARLVAPAAAIARHGFAAHPYYAYSASGPGNLKKLRASALAREAFLVHDAAAAADLNASALAAGEAWRAPRVGELCCARPRLADTLEAVGRYGVSWLYTPDRAEALAAEVREAGGIMTAADLQAAEPRIQPPLSYTLPGPVPYTLLVPPPPSSGAVLYLALSILLGYLKNTSSSSGSGATAAATAAWAAAMGASPELAAHRTVEAMKHAFAVRTALGDPGPDPATPPAPGSPYVDVRGVLADIADPAFAAALRASINDSSVLDLAEYGGRWNPKRSGGGLSPDDHGTSHLAVLDGEGNAVSLTTTVNTGFGSGLVSRSTGILLNNEMDDFSQPGAPNKYNLEPAVANYIAPRKQPLSSMAPALLLAPPPAGSSSSSGSSGSSTGGQQQQQLRLVVGASNGPRIITGILQTVLRVLYGGSDPLAAVSGSRLHAQWLPDNVLYENYTLNGVTFAQPPRVVTGLAARGDSLEPYFDQLGDVQAILLDPQPAGGGGGGGGVAATAVSDPRKDGAPAAARR</sequence>
<evidence type="ECO:0000256" key="5">
    <source>
        <dbReference type="SAM" id="Phobius"/>
    </source>
</evidence>
<dbReference type="AlphaFoldDB" id="A0A835SA34"/>
<evidence type="ECO:0000313" key="7">
    <source>
        <dbReference type="Proteomes" id="UP000650467"/>
    </source>
</evidence>
<keyword evidence="7" id="KW-1185">Reference proteome</keyword>
<name>A0A835SA34_CHLIN</name>
<evidence type="ECO:0000256" key="2">
    <source>
        <dbReference type="PIRSR" id="PIRSR600101-2"/>
    </source>
</evidence>
<protein>
    <recommendedName>
        <fullName evidence="3">Glutathione hydrolase</fullName>
        <ecNumber evidence="3">2.3.2.2</ecNumber>
        <ecNumber evidence="3">3.4.19.13</ecNumber>
    </recommendedName>
    <alternativeName>
        <fullName evidence="3">Gamma-glutamyltransferase</fullName>
    </alternativeName>
    <alternativeName>
        <fullName evidence="3">Gamma-glutamyltranspeptidase</fullName>
    </alternativeName>
</protein>
<gene>
    <name evidence="6" type="ORF">HXX76_015236</name>
</gene>
<feature type="binding site" evidence="2">
    <location>
        <position position="555"/>
    </location>
    <ligand>
        <name>L-glutamate</name>
        <dbReference type="ChEBI" id="CHEBI:29985"/>
    </ligand>
</feature>
<comment type="catalytic activity">
    <reaction evidence="3">
        <text>an N-terminal (5-L-glutamyl)-[peptide] + an alpha-amino acid = 5-L-glutamyl amino acid + an N-terminal L-alpha-aminoacyl-[peptide]</text>
        <dbReference type="Rhea" id="RHEA:23904"/>
        <dbReference type="Rhea" id="RHEA-COMP:9780"/>
        <dbReference type="Rhea" id="RHEA-COMP:9795"/>
        <dbReference type="ChEBI" id="CHEBI:77644"/>
        <dbReference type="ChEBI" id="CHEBI:78597"/>
        <dbReference type="ChEBI" id="CHEBI:78599"/>
        <dbReference type="ChEBI" id="CHEBI:78608"/>
        <dbReference type="EC" id="2.3.2.2"/>
    </reaction>
</comment>
<keyword evidence="3" id="KW-0378">Hydrolase</keyword>
<feature type="binding site" evidence="2">
    <location>
        <begin position="531"/>
        <end position="533"/>
    </location>
    <ligand>
        <name>L-glutamate</name>
        <dbReference type="ChEBI" id="CHEBI:29985"/>
    </ligand>
</feature>
<dbReference type="PANTHER" id="PTHR11686">
    <property type="entry name" value="GAMMA GLUTAMYL TRANSPEPTIDASE"/>
    <property type="match status" value="1"/>
</dbReference>
<comment type="catalytic activity">
    <reaction evidence="3">
        <text>an S-substituted glutathione + H2O = an S-substituted L-cysteinylglycine + L-glutamate</text>
        <dbReference type="Rhea" id="RHEA:59468"/>
        <dbReference type="ChEBI" id="CHEBI:15377"/>
        <dbReference type="ChEBI" id="CHEBI:29985"/>
        <dbReference type="ChEBI" id="CHEBI:90779"/>
        <dbReference type="ChEBI" id="CHEBI:143103"/>
        <dbReference type="EC" id="3.4.19.13"/>
    </reaction>
</comment>
<dbReference type="InterPro" id="IPR043137">
    <property type="entry name" value="GGT_ssub_C"/>
</dbReference>
<comment type="caution">
    <text evidence="6">The sequence shown here is derived from an EMBL/GenBank/DDBJ whole genome shotgun (WGS) entry which is preliminary data.</text>
</comment>
<dbReference type="SUPFAM" id="SSF56235">
    <property type="entry name" value="N-terminal nucleophile aminohydrolases (Ntn hydrolases)"/>
    <property type="match status" value="1"/>
</dbReference>
<comment type="function">
    <text evidence="3">Cleaves the gamma-glutamyl peptide bond of glutathione and glutathione conjugates.</text>
</comment>
<keyword evidence="5" id="KW-1133">Transmembrane helix</keyword>